<dbReference type="Proteomes" id="UP001500751">
    <property type="component" value="Unassembled WGS sequence"/>
</dbReference>
<evidence type="ECO:0000313" key="2">
    <source>
        <dbReference type="EMBL" id="GAA2030369.1"/>
    </source>
</evidence>
<reference evidence="3" key="1">
    <citation type="journal article" date="2019" name="Int. J. Syst. Evol. Microbiol.">
        <title>The Global Catalogue of Microorganisms (GCM) 10K type strain sequencing project: providing services to taxonomists for standard genome sequencing and annotation.</title>
        <authorList>
            <consortium name="The Broad Institute Genomics Platform"/>
            <consortium name="The Broad Institute Genome Sequencing Center for Infectious Disease"/>
            <person name="Wu L."/>
            <person name="Ma J."/>
        </authorList>
    </citation>
    <scope>NUCLEOTIDE SEQUENCE [LARGE SCALE GENOMIC DNA]</scope>
    <source>
        <strain evidence="3">JCM 16014</strain>
    </source>
</reference>
<accession>A0ABP5FQB6</accession>
<dbReference type="PRINTS" id="PR01217">
    <property type="entry name" value="PRICHEXTENSN"/>
</dbReference>
<comment type="caution">
    <text evidence="2">The sequence shown here is derived from an EMBL/GenBank/DDBJ whole genome shotgun (WGS) entry which is preliminary data.</text>
</comment>
<keyword evidence="3" id="KW-1185">Reference proteome</keyword>
<dbReference type="RefSeq" id="WP_344666446.1">
    <property type="nucleotide sequence ID" value="NZ_BAAAQN010000016.1"/>
</dbReference>
<evidence type="ECO:0000256" key="1">
    <source>
        <dbReference type="SAM" id="MobiDB-lite"/>
    </source>
</evidence>
<dbReference type="EMBL" id="BAAAQN010000016">
    <property type="protein sequence ID" value="GAA2030369.1"/>
    <property type="molecule type" value="Genomic_DNA"/>
</dbReference>
<name>A0ABP5FQB6_9ACTN</name>
<feature type="compositionally biased region" description="Pro residues" evidence="1">
    <location>
        <begin position="390"/>
        <end position="459"/>
    </location>
</feature>
<feature type="region of interest" description="Disordered" evidence="1">
    <location>
        <begin position="596"/>
        <end position="616"/>
    </location>
</feature>
<gene>
    <name evidence="2" type="ORF">GCM10009839_32590</name>
</gene>
<organism evidence="2 3">
    <name type="scientific">Catenulispora yoronensis</name>
    <dbReference type="NCBI Taxonomy" id="450799"/>
    <lineage>
        <taxon>Bacteria</taxon>
        <taxon>Bacillati</taxon>
        <taxon>Actinomycetota</taxon>
        <taxon>Actinomycetes</taxon>
        <taxon>Catenulisporales</taxon>
        <taxon>Catenulisporaceae</taxon>
        <taxon>Catenulispora</taxon>
    </lineage>
</organism>
<evidence type="ECO:0000313" key="3">
    <source>
        <dbReference type="Proteomes" id="UP001500751"/>
    </source>
</evidence>
<protein>
    <submittedName>
        <fullName evidence="2">Uncharacterized protein</fullName>
    </submittedName>
</protein>
<feature type="region of interest" description="Disordered" evidence="1">
    <location>
        <begin position="385"/>
        <end position="478"/>
    </location>
</feature>
<proteinExistence type="predicted"/>
<sequence length="616" mass="63258">MATASNTPQDTNYSQWFAEDVVNAIIVPPTIVPARSTILDHSWISGVSADHTNPYKVGDYDYIFGFEYSAPVVHCYGITVNPDIRMGANGSGGSSGSGGFANAFFGPMKNAVDLYAADTYTPGSSFQPGRGAGTSPLSMHNASKTLLSFKNWLDGSDGSDGGTASPGAAPTLAAWVKWLGSEQATWQGTAADAVYQLITELGGILTAWQTQLDGPAGTGSMPQALDDAAFALAMVGNNLKVAYDGWARPGDDGREWWHPENGIRAALTARGLIVGGMNGVWDLTYPTDRSGLLKGSETTPVPAGWTTWPVTGAAVPSMTIDQAVWYLRDAANPTGMLQTDAKSYWTWQITQLDQSFTSGLVHLAEVYGTSTAALTPLITPTLHPITVTPPVTPPPDKSDTTPPPDTKTPPPTNHTTPPPTTNHSTPPPLTPPPTKPPGTHTPPPVTPPPTSHTPPPVTPPNVHIPDPNTGSVPPVKLADYGLGGNATLPKLPTDPWSAGGPGSAGPGGLGPLGLGAFGGLGGLGGGLGGVNGLGGANGGLSAAEQLAAKKAAGLEGTAAAAANGEGGIPMYPPTGMGGMGGQGGDQHDRERHTWISEDEEVWGTDPDLPPAVFGRL</sequence>